<name>A0A9W9CA21_9PLEO</name>
<dbReference type="AlphaFoldDB" id="A0A9W9CA21"/>
<reference evidence="1" key="1">
    <citation type="submission" date="2022-10" db="EMBL/GenBank/DDBJ databases">
        <title>Tapping the CABI collections for fungal endophytes: first genome assemblies for Collariella, Neodidymelliopsis, Ascochyta clinopodiicola, Didymella pomorum, Didymosphaeria variabile, Neocosmospora piperis and Neocucurbitaria cava.</title>
        <authorList>
            <person name="Hill R."/>
        </authorList>
    </citation>
    <scope>NUCLEOTIDE SEQUENCE</scope>
    <source>
        <strain evidence="1">IMI 356815</strain>
    </source>
</reference>
<protein>
    <submittedName>
        <fullName evidence="1">Uncharacterized protein</fullName>
    </submittedName>
</protein>
<dbReference type="Proteomes" id="UP001140513">
    <property type="component" value="Unassembled WGS sequence"/>
</dbReference>
<evidence type="ECO:0000313" key="2">
    <source>
        <dbReference type="Proteomes" id="UP001140513"/>
    </source>
</evidence>
<gene>
    <name evidence="1" type="ORF">N0V89_007237</name>
</gene>
<proteinExistence type="predicted"/>
<dbReference type="GeneID" id="80910767"/>
<dbReference type="EMBL" id="JAPEUX010000005">
    <property type="protein sequence ID" value="KAJ4351893.1"/>
    <property type="molecule type" value="Genomic_DNA"/>
</dbReference>
<sequence>MSNTSAAPAPTRARSNLDPGDMVDELLLNAWALREHREQFVAWGGSTDSEYYRLLCERFHALVKEAQDGVRRCARVYAQQQQGRGAGYVFTFPRMAPDGNRLHEAIRTVTVDITTREVNVGLADTEEWHCLKKTLAEHIRWNGERARYDVGLSLRCARQSALEEALQVSHQDLADGRRSTTMR</sequence>
<organism evidence="1 2">
    <name type="scientific">Didymosphaeria variabile</name>
    <dbReference type="NCBI Taxonomy" id="1932322"/>
    <lineage>
        <taxon>Eukaryota</taxon>
        <taxon>Fungi</taxon>
        <taxon>Dikarya</taxon>
        <taxon>Ascomycota</taxon>
        <taxon>Pezizomycotina</taxon>
        <taxon>Dothideomycetes</taxon>
        <taxon>Pleosporomycetidae</taxon>
        <taxon>Pleosporales</taxon>
        <taxon>Massarineae</taxon>
        <taxon>Didymosphaeriaceae</taxon>
        <taxon>Didymosphaeria</taxon>
    </lineage>
</organism>
<keyword evidence="2" id="KW-1185">Reference proteome</keyword>
<comment type="caution">
    <text evidence="1">The sequence shown here is derived from an EMBL/GenBank/DDBJ whole genome shotgun (WGS) entry which is preliminary data.</text>
</comment>
<dbReference type="RefSeq" id="XP_056070249.1">
    <property type="nucleotide sequence ID" value="XM_056216002.1"/>
</dbReference>
<accession>A0A9W9CA21</accession>
<evidence type="ECO:0000313" key="1">
    <source>
        <dbReference type="EMBL" id="KAJ4351893.1"/>
    </source>
</evidence>